<evidence type="ECO:0000313" key="2">
    <source>
        <dbReference type="Proteomes" id="UP000238274"/>
    </source>
</evidence>
<sequence>MGGDVVLDVMGWAGLRTFANKKPNNRLRFDTNDNHFHRTVRQCDINIRFIWSLSWRKPIPSRCHQLTKMRSQSNLRTAAVVCIRLWMHDRKYGGTEVVSSFDSRRLKAQMEEMGDLQLGGTSLDFDSL</sequence>
<dbReference type="AlphaFoldDB" id="A0A2S4WJY7"/>
<gene>
    <name evidence="1" type="ORF">PSHT_01611</name>
</gene>
<protein>
    <submittedName>
        <fullName evidence="1">Uncharacterized protein</fullName>
    </submittedName>
</protein>
<organism evidence="1 2">
    <name type="scientific">Puccinia striiformis</name>
    <dbReference type="NCBI Taxonomy" id="27350"/>
    <lineage>
        <taxon>Eukaryota</taxon>
        <taxon>Fungi</taxon>
        <taxon>Dikarya</taxon>
        <taxon>Basidiomycota</taxon>
        <taxon>Pucciniomycotina</taxon>
        <taxon>Pucciniomycetes</taxon>
        <taxon>Pucciniales</taxon>
        <taxon>Pucciniaceae</taxon>
        <taxon>Puccinia</taxon>
    </lineage>
</organism>
<evidence type="ECO:0000313" key="1">
    <source>
        <dbReference type="EMBL" id="POW22069.1"/>
    </source>
</evidence>
<reference evidence="2" key="2">
    <citation type="journal article" date="2018" name="BMC Genomics">
        <title>Genomic insights into host adaptation between the wheat stripe rust pathogen (Puccinia striiformis f. sp. tritici) and the barley stripe rust pathogen (Puccinia striiformis f. sp. hordei).</title>
        <authorList>
            <person name="Xia C."/>
            <person name="Wang M."/>
            <person name="Yin C."/>
            <person name="Cornejo O.E."/>
            <person name="Hulbert S.H."/>
            <person name="Chen X."/>
        </authorList>
    </citation>
    <scope>NUCLEOTIDE SEQUENCE [LARGE SCALE GENOMIC DNA]</scope>
    <source>
        <strain evidence="2">93TX-2</strain>
    </source>
</reference>
<accession>A0A2S4WJY7</accession>
<reference evidence="1 2" key="1">
    <citation type="submission" date="2017-12" db="EMBL/GenBank/DDBJ databases">
        <title>Gene loss provides genomic basis for host adaptation in cereal stripe rust fungi.</title>
        <authorList>
            <person name="Xia C."/>
        </authorList>
    </citation>
    <scope>NUCLEOTIDE SEQUENCE [LARGE SCALE GENOMIC DNA]</scope>
    <source>
        <strain evidence="1 2">93TX-2</strain>
    </source>
</reference>
<name>A0A2S4WJY7_9BASI</name>
<dbReference type="EMBL" id="PKSM01000013">
    <property type="protein sequence ID" value="POW22069.1"/>
    <property type="molecule type" value="Genomic_DNA"/>
</dbReference>
<dbReference type="VEuPathDB" id="FungiDB:PSHT_01611"/>
<proteinExistence type="predicted"/>
<comment type="caution">
    <text evidence="1">The sequence shown here is derived from an EMBL/GenBank/DDBJ whole genome shotgun (WGS) entry which is preliminary data.</text>
</comment>
<reference evidence="2" key="3">
    <citation type="journal article" date="2018" name="Mol. Plant Microbe Interact.">
        <title>Genome sequence resources for the wheat stripe rust pathogen (Puccinia striiformis f. sp. tritici) and the barley stripe rust pathogen (Puccinia striiformis f. sp. hordei).</title>
        <authorList>
            <person name="Xia C."/>
            <person name="Wang M."/>
            <person name="Yin C."/>
            <person name="Cornejo O.E."/>
            <person name="Hulbert S.H."/>
            <person name="Chen X."/>
        </authorList>
    </citation>
    <scope>NUCLEOTIDE SEQUENCE [LARGE SCALE GENOMIC DNA]</scope>
    <source>
        <strain evidence="2">93TX-2</strain>
    </source>
</reference>
<keyword evidence="2" id="KW-1185">Reference proteome</keyword>
<dbReference type="Proteomes" id="UP000238274">
    <property type="component" value="Unassembled WGS sequence"/>
</dbReference>